<dbReference type="AlphaFoldDB" id="A0A0C3CDG3"/>
<name>A0A0C3CDG3_OIDMZ</name>
<evidence type="ECO:0000313" key="3">
    <source>
        <dbReference type="Proteomes" id="UP000054321"/>
    </source>
</evidence>
<dbReference type="InParanoid" id="A0A0C3CDG3"/>
<accession>A0A0C3CDG3</accession>
<feature type="domain" description="PhnB-like" evidence="1">
    <location>
        <begin position="6"/>
        <end position="111"/>
    </location>
</feature>
<dbReference type="Pfam" id="PF06983">
    <property type="entry name" value="3-dmu-9_3-mt"/>
    <property type="match status" value="1"/>
</dbReference>
<reference evidence="2 3" key="1">
    <citation type="submission" date="2014-04" db="EMBL/GenBank/DDBJ databases">
        <authorList>
            <consortium name="DOE Joint Genome Institute"/>
            <person name="Kuo A."/>
            <person name="Martino E."/>
            <person name="Perotto S."/>
            <person name="Kohler A."/>
            <person name="Nagy L.G."/>
            <person name="Floudas D."/>
            <person name="Copeland A."/>
            <person name="Barry K.W."/>
            <person name="Cichocki N."/>
            <person name="Veneault-Fourrey C."/>
            <person name="LaButti K."/>
            <person name="Lindquist E.A."/>
            <person name="Lipzen A."/>
            <person name="Lundell T."/>
            <person name="Morin E."/>
            <person name="Murat C."/>
            <person name="Sun H."/>
            <person name="Tunlid A."/>
            <person name="Henrissat B."/>
            <person name="Grigoriev I.V."/>
            <person name="Hibbett D.S."/>
            <person name="Martin F."/>
            <person name="Nordberg H.P."/>
            <person name="Cantor M.N."/>
            <person name="Hua S.X."/>
        </authorList>
    </citation>
    <scope>NUCLEOTIDE SEQUENCE [LARGE SCALE GENOMIC DNA]</scope>
    <source>
        <strain evidence="2 3">Zn</strain>
    </source>
</reference>
<dbReference type="PANTHER" id="PTHR33990:SF2">
    <property type="entry name" value="PHNB-LIKE DOMAIN-CONTAINING PROTEIN"/>
    <property type="match status" value="1"/>
</dbReference>
<gene>
    <name evidence="2" type="ORF">OIDMADRAFT_20693</name>
</gene>
<dbReference type="InterPro" id="IPR009725">
    <property type="entry name" value="3_dmu_93_MTrfase"/>
</dbReference>
<dbReference type="HOGENOM" id="CLU_046006_22_1_1"/>
<organism evidence="2 3">
    <name type="scientific">Oidiodendron maius (strain Zn)</name>
    <dbReference type="NCBI Taxonomy" id="913774"/>
    <lineage>
        <taxon>Eukaryota</taxon>
        <taxon>Fungi</taxon>
        <taxon>Dikarya</taxon>
        <taxon>Ascomycota</taxon>
        <taxon>Pezizomycotina</taxon>
        <taxon>Leotiomycetes</taxon>
        <taxon>Leotiomycetes incertae sedis</taxon>
        <taxon>Myxotrichaceae</taxon>
        <taxon>Oidiodendron</taxon>
    </lineage>
</organism>
<protein>
    <recommendedName>
        <fullName evidence="1">PhnB-like domain-containing protein</fullName>
    </recommendedName>
</protein>
<dbReference type="EMBL" id="KN832883">
    <property type="protein sequence ID" value="KIM96988.1"/>
    <property type="molecule type" value="Genomic_DNA"/>
</dbReference>
<dbReference type="PIRSF" id="PIRSF021700">
    <property type="entry name" value="3_dmu_93_MTrfase"/>
    <property type="match status" value="1"/>
</dbReference>
<dbReference type="PANTHER" id="PTHR33990">
    <property type="entry name" value="PROTEIN YJDN-RELATED"/>
    <property type="match status" value="1"/>
</dbReference>
<proteinExistence type="predicted"/>
<reference evidence="3" key="2">
    <citation type="submission" date="2015-01" db="EMBL/GenBank/DDBJ databases">
        <title>Evolutionary Origins and Diversification of the Mycorrhizal Mutualists.</title>
        <authorList>
            <consortium name="DOE Joint Genome Institute"/>
            <consortium name="Mycorrhizal Genomics Consortium"/>
            <person name="Kohler A."/>
            <person name="Kuo A."/>
            <person name="Nagy L.G."/>
            <person name="Floudas D."/>
            <person name="Copeland A."/>
            <person name="Barry K.W."/>
            <person name="Cichocki N."/>
            <person name="Veneault-Fourrey C."/>
            <person name="LaButti K."/>
            <person name="Lindquist E.A."/>
            <person name="Lipzen A."/>
            <person name="Lundell T."/>
            <person name="Morin E."/>
            <person name="Murat C."/>
            <person name="Riley R."/>
            <person name="Ohm R."/>
            <person name="Sun H."/>
            <person name="Tunlid A."/>
            <person name="Henrissat B."/>
            <person name="Grigoriev I.V."/>
            <person name="Hibbett D.S."/>
            <person name="Martin F."/>
        </authorList>
    </citation>
    <scope>NUCLEOTIDE SEQUENCE [LARGE SCALE GENOMIC DNA]</scope>
    <source>
        <strain evidence="3">Zn</strain>
    </source>
</reference>
<dbReference type="InterPro" id="IPR028973">
    <property type="entry name" value="PhnB-like"/>
</dbReference>
<dbReference type="Proteomes" id="UP000054321">
    <property type="component" value="Unassembled WGS sequence"/>
</dbReference>
<sequence length="153" mass="17120">MSLTPQKITVFLWFDNNLAEEAALFYTSLFKNSRIIEKNPIVVKFSLDGQEFCALNGGPKYKFTPAISLSISCEDQSEVDHFWNALGAAGGGTDVQCGWVADKYGLSWQIVPKIFPELLNDKDKEKADRAMQAMLKMVKLDIEQLKKAHAGED</sequence>
<dbReference type="InterPro" id="IPR029068">
    <property type="entry name" value="Glyas_Bleomycin-R_OHBP_Dase"/>
</dbReference>
<evidence type="ECO:0000313" key="2">
    <source>
        <dbReference type="EMBL" id="KIM96988.1"/>
    </source>
</evidence>
<keyword evidence="3" id="KW-1185">Reference proteome</keyword>
<dbReference type="STRING" id="913774.A0A0C3CDG3"/>
<dbReference type="Gene3D" id="3.10.180.10">
    <property type="entry name" value="2,3-Dihydroxybiphenyl 1,2-Dioxygenase, domain 1"/>
    <property type="match status" value="1"/>
</dbReference>
<dbReference type="SUPFAM" id="SSF54593">
    <property type="entry name" value="Glyoxalase/Bleomycin resistance protein/Dihydroxybiphenyl dioxygenase"/>
    <property type="match status" value="1"/>
</dbReference>
<dbReference type="OrthoDB" id="10255422at2759"/>
<dbReference type="CDD" id="cd06588">
    <property type="entry name" value="PhnB_like"/>
    <property type="match status" value="1"/>
</dbReference>
<evidence type="ECO:0000259" key="1">
    <source>
        <dbReference type="Pfam" id="PF06983"/>
    </source>
</evidence>